<evidence type="ECO:0000313" key="1">
    <source>
        <dbReference type="EMBL" id="MBO3272980.1"/>
    </source>
</evidence>
<gene>
    <name evidence="1" type="ORF">J4D97_20185</name>
</gene>
<dbReference type="EMBL" id="JAGETX010000021">
    <property type="protein sequence ID" value="MBO3272980.1"/>
    <property type="molecule type" value="Genomic_DNA"/>
</dbReference>
<reference evidence="1 2" key="1">
    <citation type="submission" date="2021-03" db="EMBL/GenBank/DDBJ databases">
        <authorList>
            <person name="Kim M.K."/>
        </authorList>
    </citation>
    <scope>NUCLEOTIDE SEQUENCE [LARGE SCALE GENOMIC DNA]</scope>
    <source>
        <strain evidence="1 2">BT507</strain>
    </source>
</reference>
<organism evidence="1 2">
    <name type="scientific">Hymenobacter defluvii</name>
    <dbReference type="NCBI Taxonomy" id="2054411"/>
    <lineage>
        <taxon>Bacteria</taxon>
        <taxon>Pseudomonadati</taxon>
        <taxon>Bacteroidota</taxon>
        <taxon>Cytophagia</taxon>
        <taxon>Cytophagales</taxon>
        <taxon>Hymenobacteraceae</taxon>
        <taxon>Hymenobacter</taxon>
    </lineage>
</organism>
<proteinExistence type="predicted"/>
<dbReference type="Proteomes" id="UP000670527">
    <property type="component" value="Unassembled WGS sequence"/>
</dbReference>
<sequence length="221" mass="24694">MPAKHSYSLHYHNGHFYDPETRQRTVLRDGVELQLTASPGAFLEFEPAGDYYPSHAVRTEDAMRRELAHDAKVGACFLLLPAGTELRFALHPPKPPVPEAAVAEYTFQVVLDEPLFVYHRAKPGKSDDPGSLVDSRCWVVSAKRTSHGYDNAPDRLLYFEPVYARSLNSLIKNTYVHYFQNAGAPGRSAFEAMYIPELGITLGELREQKVPVLPGAPKSKL</sequence>
<protein>
    <submittedName>
        <fullName evidence="1">Uncharacterized protein</fullName>
    </submittedName>
</protein>
<name>A0ABS3TH51_9BACT</name>
<comment type="caution">
    <text evidence="1">The sequence shown here is derived from an EMBL/GenBank/DDBJ whole genome shotgun (WGS) entry which is preliminary data.</text>
</comment>
<evidence type="ECO:0000313" key="2">
    <source>
        <dbReference type="Proteomes" id="UP000670527"/>
    </source>
</evidence>
<accession>A0ABS3TH51</accession>
<keyword evidence="2" id="KW-1185">Reference proteome</keyword>
<dbReference type="RefSeq" id="WP_208309144.1">
    <property type="nucleotide sequence ID" value="NZ_JAGETX010000021.1"/>
</dbReference>